<evidence type="ECO:0000313" key="2">
    <source>
        <dbReference type="EMBL" id="OGG00329.1"/>
    </source>
</evidence>
<dbReference type="AlphaFoldDB" id="A0A1F5YJE2"/>
<gene>
    <name evidence="2" type="ORF">A3F83_08110</name>
</gene>
<dbReference type="Proteomes" id="UP000179129">
    <property type="component" value="Unassembled WGS sequence"/>
</dbReference>
<dbReference type="EMBL" id="MFIX01000263">
    <property type="protein sequence ID" value="OGG00329.1"/>
    <property type="molecule type" value="Genomic_DNA"/>
</dbReference>
<feature type="transmembrane region" description="Helical" evidence="1">
    <location>
        <begin position="12"/>
        <end position="36"/>
    </location>
</feature>
<comment type="caution">
    <text evidence="2">The sequence shown here is derived from an EMBL/GenBank/DDBJ whole genome shotgun (WGS) entry which is preliminary data.</text>
</comment>
<name>A0A1F5YJE2_9BACT</name>
<organism evidence="2 3">
    <name type="scientific">Candidatus Glassbacteria bacterium RIFCSPLOWO2_12_FULL_58_11</name>
    <dbReference type="NCBI Taxonomy" id="1817867"/>
    <lineage>
        <taxon>Bacteria</taxon>
        <taxon>Candidatus Glassiibacteriota</taxon>
    </lineage>
</organism>
<feature type="transmembrane region" description="Helical" evidence="1">
    <location>
        <begin position="174"/>
        <end position="194"/>
    </location>
</feature>
<sequence>MILSNKKFADSLFRLTVLFVGLALPLFAFQSLSLLIETHQKTGYTFLTGLWAYLTYNVGSPEKYYSYTQPLNFLIFYIDSESAISFALIAAWILTFLRKNSFSSLISKLRKFDINITEYYLEIILVLYAIIWLHGSITNANHYPPRAFMYCITFFCLWLGGIYNSLLERHKKEFIAFLLVIFVMTQAARCWKIIVFQSGYREAADYVLNNSEKPGICTISDRSIYKYYIKDVIIRRPKRAADLLKFNQNDGVKYFIAEWNAQWFSNTKNDFYEFEKEHTPEKIVENPYYGYLPYMAQAYCYPLDYLSMLKKPGKIQTLRIYNLDRIFAAEKDRIPE</sequence>
<evidence type="ECO:0000313" key="3">
    <source>
        <dbReference type="Proteomes" id="UP000179129"/>
    </source>
</evidence>
<evidence type="ECO:0000256" key="1">
    <source>
        <dbReference type="SAM" id="Phobius"/>
    </source>
</evidence>
<keyword evidence="1" id="KW-0472">Membrane</keyword>
<keyword evidence="1" id="KW-0812">Transmembrane</keyword>
<proteinExistence type="predicted"/>
<protein>
    <submittedName>
        <fullName evidence="2">Uncharacterized protein</fullName>
    </submittedName>
</protein>
<feature type="transmembrane region" description="Helical" evidence="1">
    <location>
        <begin position="147"/>
        <end position="167"/>
    </location>
</feature>
<keyword evidence="1" id="KW-1133">Transmembrane helix</keyword>
<reference evidence="2 3" key="1">
    <citation type="journal article" date="2016" name="Nat. Commun.">
        <title>Thousands of microbial genomes shed light on interconnected biogeochemical processes in an aquifer system.</title>
        <authorList>
            <person name="Anantharaman K."/>
            <person name="Brown C.T."/>
            <person name="Hug L.A."/>
            <person name="Sharon I."/>
            <person name="Castelle C.J."/>
            <person name="Probst A.J."/>
            <person name="Thomas B.C."/>
            <person name="Singh A."/>
            <person name="Wilkins M.J."/>
            <person name="Karaoz U."/>
            <person name="Brodie E.L."/>
            <person name="Williams K.H."/>
            <person name="Hubbard S.S."/>
            <person name="Banfield J.F."/>
        </authorList>
    </citation>
    <scope>NUCLEOTIDE SEQUENCE [LARGE SCALE GENOMIC DNA]</scope>
</reference>
<accession>A0A1F5YJE2</accession>
<feature type="transmembrane region" description="Helical" evidence="1">
    <location>
        <begin position="74"/>
        <end position="97"/>
    </location>
</feature>
<feature type="transmembrane region" description="Helical" evidence="1">
    <location>
        <begin position="118"/>
        <end position="135"/>
    </location>
</feature>